<keyword evidence="4" id="KW-1185">Reference proteome</keyword>
<reference evidence="3 4" key="1">
    <citation type="submission" date="2017-09" db="EMBL/GenBank/DDBJ databases">
        <title>Genome sequencing of Besnoitia besnoiti strain Bb-Ger1.</title>
        <authorList>
            <person name="Schares G."/>
            <person name="Venepally P."/>
            <person name="Lorenzi H.A."/>
        </authorList>
    </citation>
    <scope>NUCLEOTIDE SEQUENCE [LARGE SCALE GENOMIC DNA]</scope>
    <source>
        <strain evidence="3 4">Bb-Ger1</strain>
    </source>
</reference>
<feature type="transmembrane region" description="Helical" evidence="2">
    <location>
        <begin position="12"/>
        <end position="29"/>
    </location>
</feature>
<dbReference type="EMBL" id="NWUJ01000001">
    <property type="protein sequence ID" value="PFH37909.1"/>
    <property type="molecule type" value="Genomic_DNA"/>
</dbReference>
<feature type="transmembrane region" description="Helical" evidence="2">
    <location>
        <begin position="750"/>
        <end position="770"/>
    </location>
</feature>
<evidence type="ECO:0000313" key="3">
    <source>
        <dbReference type="EMBL" id="PFH37909.1"/>
    </source>
</evidence>
<dbReference type="OrthoDB" id="10365371at2759"/>
<sequence length="945" mass="102996">MTCNATPHSRLHIFYVLVLIIIAGMYKTSERKPTRFFIQATEANVRSPSLTAVEGESTDTLLHDGIVRDAEGKEDSLLKGSSFDQTERESKADEEATFAFVGRTGEDPAESASEPGDVDPGTGTSENTITANSLSGEEALLGGNSEQTAAEAGAGMHEDFLYASDSIPNADTERVHVGDGFGLGNTEDSTSREGGEELEDNISVGDKVSDDSGDEEAELTGLYLEELSSEDDAGAPDISTFKDEIERGPSPPLGGELGDVDSHTQVEEKGKTGPYRHTSQRNREAGRPLRVSGLDRLRSIFGDPEVSPVKMRDAVLEDSNFASEESIQARGGSRKIEEGEHAGVSDPMAVGKYLDTAKADIGGLGDGYTRHTEERNIKDPDVALLPQDAPGNPDEKEELQATVKSLSVGRDNELDKISRLKAILPAWTANNSLPEGDPGTAACNAGWPSFPDGEYEIVVTTRDTLARLGIAMPVVGGPIYPVFSDSVKVRSAAEDPMQRPEVTKQESLLRDKGISVSVADMSAAVRWEVPEQLIECGRCVAGGVYVSVRVLNSTTDGKEKTLVFSEVEFRSQFPSGRIFSLPASWLVLHGEHSSELIRGAAGLILCVEYGGMPLFVLRRPDRLSQYTAFSEMPFRERVSVLKFRFFRGAKRGESLLEARLAINSQALPVRELVNQEDRTLTFYGIVKGPPRIQSMLVNHALRLSDECVIEREDVKSPVTLDCKGWRKLEKNMRAYEAAKASFLKGNRIRAITFLGLLGLTAASVGLLVAGHRKERGHGILNVHPSDTMHYRTLDALVEFLERRGKIGRRATQWLQTLPRKLIFPGYVVDSLTYIDAMHPGNMRDAYNVARGNTNVVERWLNRGSGREEAAKGVLYKGMGGYGFLASGALSAIIGPVQAAKYIYQRGKKYLKGRATKQQIKSMVDAGGMELEYRISAKTNVVFVVV</sequence>
<gene>
    <name evidence="3" type="ORF">BESB_002500</name>
</gene>
<dbReference type="VEuPathDB" id="ToxoDB:BESB_002500"/>
<keyword evidence="2" id="KW-1133">Transmembrane helix</keyword>
<evidence type="ECO:0008006" key="5">
    <source>
        <dbReference type="Google" id="ProtNLM"/>
    </source>
</evidence>
<dbReference type="KEGG" id="bbes:BESB_002500"/>
<feature type="compositionally biased region" description="Basic and acidic residues" evidence="1">
    <location>
        <begin position="334"/>
        <end position="343"/>
    </location>
</feature>
<feature type="compositionally biased region" description="Basic and acidic residues" evidence="1">
    <location>
        <begin position="368"/>
        <end position="381"/>
    </location>
</feature>
<protein>
    <recommendedName>
        <fullName evidence="5">Transmembrane protein</fullName>
    </recommendedName>
</protein>
<accession>A0A2A9MJ13</accession>
<evidence type="ECO:0000313" key="4">
    <source>
        <dbReference type="Proteomes" id="UP000224006"/>
    </source>
</evidence>
<dbReference type="AlphaFoldDB" id="A0A2A9MJ13"/>
<dbReference type="RefSeq" id="XP_029221918.1">
    <property type="nucleotide sequence ID" value="XM_029359005.1"/>
</dbReference>
<feature type="region of interest" description="Disordered" evidence="1">
    <location>
        <begin position="171"/>
        <end position="293"/>
    </location>
</feature>
<feature type="transmembrane region" description="Helical" evidence="2">
    <location>
        <begin position="881"/>
        <end position="903"/>
    </location>
</feature>
<evidence type="ECO:0000256" key="1">
    <source>
        <dbReference type="SAM" id="MobiDB-lite"/>
    </source>
</evidence>
<organism evidence="3 4">
    <name type="scientific">Besnoitia besnoiti</name>
    <name type="common">Apicomplexan protozoan</name>
    <dbReference type="NCBI Taxonomy" id="94643"/>
    <lineage>
        <taxon>Eukaryota</taxon>
        <taxon>Sar</taxon>
        <taxon>Alveolata</taxon>
        <taxon>Apicomplexa</taxon>
        <taxon>Conoidasida</taxon>
        <taxon>Coccidia</taxon>
        <taxon>Eucoccidiorida</taxon>
        <taxon>Eimeriorina</taxon>
        <taxon>Sarcocystidae</taxon>
        <taxon>Besnoitia</taxon>
    </lineage>
</organism>
<comment type="caution">
    <text evidence="3">The sequence shown here is derived from an EMBL/GenBank/DDBJ whole genome shotgun (WGS) entry which is preliminary data.</text>
</comment>
<evidence type="ECO:0000256" key="2">
    <source>
        <dbReference type="SAM" id="Phobius"/>
    </source>
</evidence>
<keyword evidence="2" id="KW-0812">Transmembrane</keyword>
<dbReference type="GeneID" id="40305313"/>
<proteinExistence type="predicted"/>
<dbReference type="Proteomes" id="UP000224006">
    <property type="component" value="Chromosome I"/>
</dbReference>
<feature type="compositionally biased region" description="Basic and acidic residues" evidence="1">
    <location>
        <begin position="281"/>
        <end position="293"/>
    </location>
</feature>
<keyword evidence="2" id="KW-0472">Membrane</keyword>
<feature type="compositionally biased region" description="Basic and acidic residues" evidence="1">
    <location>
        <begin position="260"/>
        <end position="271"/>
    </location>
</feature>
<feature type="region of interest" description="Disordered" evidence="1">
    <location>
        <begin position="365"/>
        <end position="395"/>
    </location>
</feature>
<feature type="region of interest" description="Disordered" evidence="1">
    <location>
        <begin position="102"/>
        <end position="129"/>
    </location>
</feature>
<name>A0A2A9MJ13_BESBE</name>
<feature type="region of interest" description="Disordered" evidence="1">
    <location>
        <begin position="324"/>
        <end position="344"/>
    </location>
</feature>